<dbReference type="AlphaFoldDB" id="A0A841ENT0"/>
<evidence type="ECO:0000313" key="2">
    <source>
        <dbReference type="Proteomes" id="UP000524404"/>
    </source>
</evidence>
<gene>
    <name evidence="1" type="ORF">HNP25_000589</name>
</gene>
<dbReference type="RefSeq" id="WP_184129977.1">
    <property type="nucleotide sequence ID" value="NZ_JACHKT010000003.1"/>
</dbReference>
<dbReference type="Proteomes" id="UP000524404">
    <property type="component" value="Unassembled WGS sequence"/>
</dbReference>
<evidence type="ECO:0000313" key="1">
    <source>
        <dbReference type="EMBL" id="MBB6001940.1"/>
    </source>
</evidence>
<protein>
    <submittedName>
        <fullName evidence="1">Uncharacterized protein</fullName>
    </submittedName>
</protein>
<reference evidence="1 2" key="1">
    <citation type="submission" date="2020-08" db="EMBL/GenBank/DDBJ databases">
        <title>Functional genomics of gut bacteria from endangered species of beetles.</title>
        <authorList>
            <person name="Carlos-Shanley C."/>
        </authorList>
    </citation>
    <scope>NUCLEOTIDE SEQUENCE [LARGE SCALE GENOMIC DNA]</scope>
    <source>
        <strain evidence="1 2">S00070</strain>
    </source>
</reference>
<sequence>MEQNNELIFDVISGDDEVILEAIFKYNNMHKTDFTVLEFNYDEVVFAKIKVTKYKISDIFRLGYFFYSCEEKKRQKGEIDW</sequence>
<organism evidence="1 2">
    <name type="scientific">Arcicella rosea</name>
    <dbReference type="NCBI Taxonomy" id="502909"/>
    <lineage>
        <taxon>Bacteria</taxon>
        <taxon>Pseudomonadati</taxon>
        <taxon>Bacteroidota</taxon>
        <taxon>Cytophagia</taxon>
        <taxon>Cytophagales</taxon>
        <taxon>Flectobacillaceae</taxon>
        <taxon>Arcicella</taxon>
    </lineage>
</organism>
<keyword evidence="2" id="KW-1185">Reference proteome</keyword>
<name>A0A841ENT0_9BACT</name>
<proteinExistence type="predicted"/>
<accession>A0A841ENT0</accession>
<dbReference type="EMBL" id="JACHKT010000003">
    <property type="protein sequence ID" value="MBB6001940.1"/>
    <property type="molecule type" value="Genomic_DNA"/>
</dbReference>
<comment type="caution">
    <text evidence="1">The sequence shown here is derived from an EMBL/GenBank/DDBJ whole genome shotgun (WGS) entry which is preliminary data.</text>
</comment>